<dbReference type="EMBL" id="CP093313">
    <property type="protein sequence ID" value="UWZ85157.1"/>
    <property type="molecule type" value="Genomic_DNA"/>
</dbReference>
<sequence length="232" mass="25503">MARLETIDRRDTHRLIGTKYPGKSVLETLPLPPNVLSDLSELDASTNERRVAEKGGNSAISPLELVWGFPEANVVNAAFTHPGTHGSRFNNSLRGAWYASVDLETSIQEVAFHKRQFVKDSRFVGIRAFEYADYLADFIGRFHFLEGDELVQCLQAGPIPACYAPSQALAGFLLTSKSAGIVYPSVRHAGGTCIVCFRPPLVHNPRRDRTCSISLEVGTDKVECKEIATALL</sequence>
<evidence type="ECO:0000313" key="2">
    <source>
        <dbReference type="EMBL" id="UWZ85157.1"/>
    </source>
</evidence>
<proteinExistence type="predicted"/>
<organism evidence="2 3">
    <name type="scientific">Occallatibacter riparius</name>
    <dbReference type="NCBI Taxonomy" id="1002689"/>
    <lineage>
        <taxon>Bacteria</taxon>
        <taxon>Pseudomonadati</taxon>
        <taxon>Acidobacteriota</taxon>
        <taxon>Terriglobia</taxon>
        <taxon>Terriglobales</taxon>
        <taxon>Acidobacteriaceae</taxon>
        <taxon>Occallatibacter</taxon>
    </lineage>
</organism>
<accession>A0A9J7BVX3</accession>
<name>A0A9J7BVX3_9BACT</name>
<evidence type="ECO:0000313" key="3">
    <source>
        <dbReference type="Proteomes" id="UP001059380"/>
    </source>
</evidence>
<dbReference type="InterPro" id="IPR014914">
    <property type="entry name" value="RES_dom"/>
</dbReference>
<gene>
    <name evidence="2" type="ORF">MOP44_04240</name>
</gene>
<evidence type="ECO:0000259" key="1">
    <source>
        <dbReference type="SMART" id="SM00953"/>
    </source>
</evidence>
<protein>
    <submittedName>
        <fullName evidence="2">RES family NAD+ phosphorylase</fullName>
    </submittedName>
</protein>
<dbReference type="Proteomes" id="UP001059380">
    <property type="component" value="Chromosome"/>
</dbReference>
<dbReference type="RefSeq" id="WP_260794671.1">
    <property type="nucleotide sequence ID" value="NZ_CP093313.1"/>
</dbReference>
<dbReference type="AlphaFoldDB" id="A0A9J7BVX3"/>
<keyword evidence="3" id="KW-1185">Reference proteome</keyword>
<feature type="domain" description="RES" evidence="1">
    <location>
        <begin position="78"/>
        <end position="208"/>
    </location>
</feature>
<reference evidence="2" key="1">
    <citation type="submission" date="2021-04" db="EMBL/GenBank/DDBJ databases">
        <title>Phylogenetic analysis of Acidobacteriaceae.</title>
        <authorList>
            <person name="Qiu L."/>
            <person name="Zhang Q."/>
        </authorList>
    </citation>
    <scope>NUCLEOTIDE SEQUENCE</scope>
    <source>
        <strain evidence="2">DSM 25168</strain>
    </source>
</reference>
<dbReference type="KEGG" id="orp:MOP44_04240"/>
<dbReference type="SMART" id="SM00953">
    <property type="entry name" value="RES"/>
    <property type="match status" value="1"/>
</dbReference>
<dbReference type="Pfam" id="PF08808">
    <property type="entry name" value="RES"/>
    <property type="match status" value="1"/>
</dbReference>